<evidence type="ECO:0000256" key="7">
    <source>
        <dbReference type="SAM" id="Phobius"/>
    </source>
</evidence>
<reference evidence="9" key="1">
    <citation type="journal article" date="2015" name="ISME J.">
        <title>Draft Genome Sequence of Streptomyces incarnatus NRRL8089, which Produces the Nucleoside Antibiotic Sinefungin.</title>
        <authorList>
            <person name="Oshima K."/>
            <person name="Hattori M."/>
            <person name="Shimizu H."/>
            <person name="Fukuda K."/>
            <person name="Nemoto M."/>
            <person name="Inagaki K."/>
            <person name="Tamura T."/>
        </authorList>
    </citation>
    <scope>NUCLEOTIDE SEQUENCE</scope>
    <source>
        <strain evidence="9">FACHB-1375</strain>
    </source>
</reference>
<feature type="domain" description="Cyclic nucleotide-binding" evidence="8">
    <location>
        <begin position="334"/>
        <end position="451"/>
    </location>
</feature>
<gene>
    <name evidence="9" type="ORF">H6G03_01095</name>
</gene>
<comment type="caution">
    <text evidence="9">The sequence shown here is derived from an EMBL/GenBank/DDBJ whole genome shotgun (WGS) entry which is preliminary data.</text>
</comment>
<dbReference type="Gene3D" id="3.30.70.100">
    <property type="match status" value="1"/>
</dbReference>
<comment type="similarity">
    <text evidence="2">Belongs to the MscS (TC 1.A.23) family.</text>
</comment>
<keyword evidence="4 7" id="KW-0812">Transmembrane</keyword>
<dbReference type="SUPFAM" id="SSF50182">
    <property type="entry name" value="Sm-like ribonucleoproteins"/>
    <property type="match status" value="1"/>
</dbReference>
<dbReference type="SUPFAM" id="SSF51206">
    <property type="entry name" value="cAMP-binding domain-like"/>
    <property type="match status" value="1"/>
</dbReference>
<proteinExistence type="inferred from homology"/>
<feature type="transmembrane region" description="Helical" evidence="7">
    <location>
        <begin position="31"/>
        <end position="49"/>
    </location>
</feature>
<keyword evidence="10" id="KW-1185">Reference proteome</keyword>
<name>A0A926V9K8_9CYAN</name>
<dbReference type="InterPro" id="IPR014710">
    <property type="entry name" value="RmlC-like_jellyroll"/>
</dbReference>
<dbReference type="Pfam" id="PF21082">
    <property type="entry name" value="MS_channel_3rd"/>
    <property type="match status" value="1"/>
</dbReference>
<dbReference type="InterPro" id="IPR049278">
    <property type="entry name" value="MS_channel_C"/>
</dbReference>
<evidence type="ECO:0000313" key="9">
    <source>
        <dbReference type="EMBL" id="MBD2179717.1"/>
    </source>
</evidence>
<evidence type="ECO:0000256" key="5">
    <source>
        <dbReference type="ARBA" id="ARBA00022989"/>
    </source>
</evidence>
<dbReference type="Gene3D" id="2.30.30.60">
    <property type="match status" value="1"/>
</dbReference>
<dbReference type="EMBL" id="JACJPW010000002">
    <property type="protein sequence ID" value="MBD2179717.1"/>
    <property type="molecule type" value="Genomic_DNA"/>
</dbReference>
<keyword evidence="6 7" id="KW-0472">Membrane</keyword>
<dbReference type="GO" id="GO:0055085">
    <property type="term" value="P:transmembrane transport"/>
    <property type="evidence" value="ECO:0007669"/>
    <property type="project" value="InterPro"/>
</dbReference>
<protein>
    <submittedName>
        <fullName evidence="9">Mechanosensitive ion channel</fullName>
    </submittedName>
</protein>
<dbReference type="InterPro" id="IPR049142">
    <property type="entry name" value="MS_channel_1st"/>
</dbReference>
<sequence length="492" mass="55381">MDTFLKQLFSYTYNIVTAPIEIGGTSVSLSSIVKLILCILAVIFLTRALKNFLKKYVLTRMGIDEGNREAISTIISYGMATLGFVVVLQTSGFNIASLAVIAGGLGVGIGFGLQDITKNFVSGLTLLVERKLKLGDFIEFDGMSGYIKEISIRSTIIRTFPGGDVVVPNSELVNNRILNWSYENFMGRIDIPIGVAYESDPVLVTETLLKSAYMEPAVLREPPPRVLFLGFGDNSLNFLLWVWVNRIDDRITIKSSLNFIIDYNFRQQGIHIPFPQRDLWLRNPEVLNGMGSLAVRDTEKQEDGGDVPQFVKPQLATQIARPLAIKDLLRQVTYFQNFTDLELRQLIEVGYRKRLAASEILFREGDPGDAFYIVLSGSVEVFVAKINKHLTTLTTGQFLGELALMLGIPRTATVRGVEDTILFAITKKGFEKTLQSQPELYDVIVQELGKHKEELAQRQKQLREMGLVNEEEDDKNPIDWMRKRLKNLFNLQ</sequence>
<evidence type="ECO:0000313" key="10">
    <source>
        <dbReference type="Proteomes" id="UP000641646"/>
    </source>
</evidence>
<dbReference type="Gene3D" id="1.10.287.1260">
    <property type="match status" value="1"/>
</dbReference>
<feature type="transmembrane region" description="Helical" evidence="7">
    <location>
        <begin position="95"/>
        <end position="113"/>
    </location>
</feature>
<dbReference type="SUPFAM" id="SSF82689">
    <property type="entry name" value="Mechanosensitive channel protein MscS (YggB), C-terminal domain"/>
    <property type="match status" value="1"/>
</dbReference>
<feature type="transmembrane region" description="Helical" evidence="7">
    <location>
        <begin position="70"/>
        <end position="89"/>
    </location>
</feature>
<dbReference type="InterPro" id="IPR011014">
    <property type="entry name" value="MscS_channel_TM-2"/>
</dbReference>
<comment type="subcellular location">
    <subcellularLocation>
        <location evidence="1">Cell membrane</location>
        <topology evidence="1">Multi-pass membrane protein</topology>
    </subcellularLocation>
</comment>
<evidence type="ECO:0000256" key="6">
    <source>
        <dbReference type="ARBA" id="ARBA00023136"/>
    </source>
</evidence>
<dbReference type="InterPro" id="IPR023408">
    <property type="entry name" value="MscS_beta-dom_sf"/>
</dbReference>
<dbReference type="SMART" id="SM00100">
    <property type="entry name" value="cNMP"/>
    <property type="match status" value="1"/>
</dbReference>
<dbReference type="InterPro" id="IPR006685">
    <property type="entry name" value="MscS_channel_2nd"/>
</dbReference>
<organism evidence="9 10">
    <name type="scientific">Aerosakkonema funiforme FACHB-1375</name>
    <dbReference type="NCBI Taxonomy" id="2949571"/>
    <lineage>
        <taxon>Bacteria</taxon>
        <taxon>Bacillati</taxon>
        <taxon>Cyanobacteriota</taxon>
        <taxon>Cyanophyceae</taxon>
        <taxon>Oscillatoriophycideae</taxon>
        <taxon>Aerosakkonematales</taxon>
        <taxon>Aerosakkonemataceae</taxon>
        <taxon>Aerosakkonema</taxon>
    </lineage>
</organism>
<dbReference type="Pfam" id="PF21088">
    <property type="entry name" value="MS_channel_1st"/>
    <property type="match status" value="1"/>
</dbReference>
<evidence type="ECO:0000256" key="1">
    <source>
        <dbReference type="ARBA" id="ARBA00004651"/>
    </source>
</evidence>
<dbReference type="SUPFAM" id="SSF82861">
    <property type="entry name" value="Mechanosensitive channel protein MscS (YggB), transmembrane region"/>
    <property type="match status" value="1"/>
</dbReference>
<dbReference type="Pfam" id="PF00924">
    <property type="entry name" value="MS_channel_2nd"/>
    <property type="match status" value="1"/>
</dbReference>
<dbReference type="AlphaFoldDB" id="A0A926V9K8"/>
<evidence type="ECO:0000256" key="4">
    <source>
        <dbReference type="ARBA" id="ARBA00022692"/>
    </source>
</evidence>
<accession>A0A926V9K8</accession>
<dbReference type="InterPro" id="IPR000595">
    <property type="entry name" value="cNMP-bd_dom"/>
</dbReference>
<dbReference type="PANTHER" id="PTHR30347:SF1">
    <property type="entry name" value="MECHANOSENSITIVE CHANNEL MSCK"/>
    <property type="match status" value="1"/>
</dbReference>
<dbReference type="CDD" id="cd00038">
    <property type="entry name" value="CAP_ED"/>
    <property type="match status" value="1"/>
</dbReference>
<dbReference type="InterPro" id="IPR010920">
    <property type="entry name" value="LSM_dom_sf"/>
</dbReference>
<dbReference type="Gene3D" id="2.60.120.10">
    <property type="entry name" value="Jelly Rolls"/>
    <property type="match status" value="1"/>
</dbReference>
<dbReference type="PRINTS" id="PR00103">
    <property type="entry name" value="CAMPKINASE"/>
</dbReference>
<keyword evidence="5 7" id="KW-1133">Transmembrane helix</keyword>
<dbReference type="Pfam" id="PF00027">
    <property type="entry name" value="cNMP_binding"/>
    <property type="match status" value="1"/>
</dbReference>
<dbReference type="RefSeq" id="WP_190461194.1">
    <property type="nucleotide sequence ID" value="NZ_JACJPW010000002.1"/>
</dbReference>
<evidence type="ECO:0000259" key="8">
    <source>
        <dbReference type="PROSITE" id="PS50042"/>
    </source>
</evidence>
<dbReference type="PANTHER" id="PTHR30347">
    <property type="entry name" value="POTASSIUM CHANNEL RELATED"/>
    <property type="match status" value="1"/>
</dbReference>
<dbReference type="PROSITE" id="PS50042">
    <property type="entry name" value="CNMP_BINDING_3"/>
    <property type="match status" value="1"/>
</dbReference>
<evidence type="ECO:0000256" key="2">
    <source>
        <dbReference type="ARBA" id="ARBA00008017"/>
    </source>
</evidence>
<dbReference type="InterPro" id="IPR052702">
    <property type="entry name" value="MscS-like_channel"/>
</dbReference>
<evidence type="ECO:0000256" key="3">
    <source>
        <dbReference type="ARBA" id="ARBA00022475"/>
    </source>
</evidence>
<keyword evidence="3" id="KW-1003">Cell membrane</keyword>
<dbReference type="Proteomes" id="UP000641646">
    <property type="component" value="Unassembled WGS sequence"/>
</dbReference>
<dbReference type="InterPro" id="IPR011066">
    <property type="entry name" value="MscS_channel_C_sf"/>
</dbReference>
<reference evidence="9" key="2">
    <citation type="submission" date="2020-08" db="EMBL/GenBank/DDBJ databases">
        <authorList>
            <person name="Chen M."/>
            <person name="Teng W."/>
            <person name="Zhao L."/>
            <person name="Hu C."/>
            <person name="Zhou Y."/>
            <person name="Han B."/>
            <person name="Song L."/>
            <person name="Shu W."/>
        </authorList>
    </citation>
    <scope>NUCLEOTIDE SEQUENCE</scope>
    <source>
        <strain evidence="9">FACHB-1375</strain>
    </source>
</reference>
<dbReference type="InterPro" id="IPR018490">
    <property type="entry name" value="cNMP-bd_dom_sf"/>
</dbReference>
<dbReference type="GO" id="GO:0005886">
    <property type="term" value="C:plasma membrane"/>
    <property type="evidence" value="ECO:0007669"/>
    <property type="project" value="UniProtKB-SubCell"/>
</dbReference>